<evidence type="ECO:0000313" key="3">
    <source>
        <dbReference type="Proteomes" id="UP000249619"/>
    </source>
</evidence>
<feature type="signal peptide" evidence="1">
    <location>
        <begin position="1"/>
        <end position="22"/>
    </location>
</feature>
<feature type="chain" id="PRO_5017049589" evidence="1">
    <location>
        <begin position="23"/>
        <end position="479"/>
    </location>
</feature>
<dbReference type="EMBL" id="QGDH01000023">
    <property type="protein sequence ID" value="RAR14356.1"/>
    <property type="molecule type" value="Genomic_DNA"/>
</dbReference>
<reference evidence="3" key="1">
    <citation type="submission" date="2018-05" db="EMBL/GenBank/DDBJ databases">
        <title>Draft genome sequence of Stemphylium lycopersici strain CIDEFI 213.</title>
        <authorList>
            <person name="Medina R."/>
            <person name="Franco M.E.E."/>
            <person name="Lucentini C.G."/>
            <person name="Saparrat M.C.N."/>
            <person name="Balatti P.A."/>
        </authorList>
    </citation>
    <scope>NUCLEOTIDE SEQUENCE [LARGE SCALE GENOMIC DNA]</scope>
    <source>
        <strain evidence="3">CIDEFI 213</strain>
    </source>
</reference>
<dbReference type="InterPro" id="IPR036188">
    <property type="entry name" value="FAD/NAD-bd_sf"/>
</dbReference>
<dbReference type="Gene3D" id="3.30.70.1990">
    <property type="match status" value="1"/>
</dbReference>
<dbReference type="Proteomes" id="UP000249619">
    <property type="component" value="Unassembled WGS sequence"/>
</dbReference>
<dbReference type="EC" id="2.7.8.5" evidence="2"/>
<name>A0A364NAR0_STELY</name>
<evidence type="ECO:0000313" key="2">
    <source>
        <dbReference type="EMBL" id="RAR14356.1"/>
    </source>
</evidence>
<dbReference type="SUPFAM" id="SSF51905">
    <property type="entry name" value="FAD/NAD(P)-binding domain"/>
    <property type="match status" value="1"/>
</dbReference>
<dbReference type="STRING" id="183478.A0A364NAR0"/>
<evidence type="ECO:0000256" key="1">
    <source>
        <dbReference type="SAM" id="SignalP"/>
    </source>
</evidence>
<proteinExistence type="predicted"/>
<protein>
    <submittedName>
        <fullName evidence="2">FAD/NAD(P)-binding domain-containing protein</fullName>
        <ecNumber evidence="2">2.7.8.5</ecNumber>
    </submittedName>
</protein>
<accession>A0A364NAR0</accession>
<organism evidence="2 3">
    <name type="scientific">Stemphylium lycopersici</name>
    <name type="common">Tomato gray leaf spot disease fungus</name>
    <name type="synonym">Thyrospora lycopersici</name>
    <dbReference type="NCBI Taxonomy" id="183478"/>
    <lineage>
        <taxon>Eukaryota</taxon>
        <taxon>Fungi</taxon>
        <taxon>Dikarya</taxon>
        <taxon>Ascomycota</taxon>
        <taxon>Pezizomycotina</taxon>
        <taxon>Dothideomycetes</taxon>
        <taxon>Pleosporomycetidae</taxon>
        <taxon>Pleosporales</taxon>
        <taxon>Pleosporineae</taxon>
        <taxon>Pleosporaceae</taxon>
        <taxon>Stemphylium</taxon>
    </lineage>
</organism>
<dbReference type="AlphaFoldDB" id="A0A364NAR0"/>
<sequence>MHSSPALSAALLAIVGLPAALAAPHKFDISKIHPSNIIQRDVAVIGGGSSGTNAAIGIKDAGKSVIVVENQASMGGHTHTYTDPATNMTSDYGVVIWHNTTIVQDYFKRFNIPLANQSFAGLQNQDYDFTTGMPVNVSPTDPQALAVGFQKYAGFLAQYPELEAGMFLPRPVPKVLAAPFGALVKQLGIEAIVPTLTSLNPGLGDPLKTPVVEFARVCGLGLLQQIGAGSFVTTARRNNSELYAAAQAELEADHSVLLSSYVVKSWRKADGVELLVKTPKGMKLICAKKLLITIPPRMEFLKPFNPTQAETAVFSKLINAGYYTSLVKNSGLPPTLQLSNRAADTEYNLPKIPGIYVTQPTAIPGVRTLYYGAELTSKTYPLSEEEVKAGIVAQLKKLQAANPQTMQQAEPEFVAYKCHAPFYLQATAADILGGIYDQMNALQGQHSTFYSGAAWRAQDSSALWAYNKQVVLPMLLKGL</sequence>
<comment type="caution">
    <text evidence="2">The sequence shown here is derived from an EMBL/GenBank/DDBJ whole genome shotgun (WGS) entry which is preliminary data.</text>
</comment>
<keyword evidence="2" id="KW-0808">Transferase</keyword>
<dbReference type="Gene3D" id="1.10.405.20">
    <property type="match status" value="1"/>
</dbReference>
<dbReference type="Gene3D" id="3.50.50.60">
    <property type="entry name" value="FAD/NAD(P)-binding domain"/>
    <property type="match status" value="1"/>
</dbReference>
<keyword evidence="1" id="KW-0732">Signal</keyword>
<dbReference type="GO" id="GO:0008444">
    <property type="term" value="F:CDP-diacylglycerol-glycerol-3-phosphate 3-phosphatidyltransferase activity"/>
    <property type="evidence" value="ECO:0007669"/>
    <property type="project" value="UniProtKB-EC"/>
</dbReference>
<keyword evidence="3" id="KW-1185">Reference proteome</keyword>
<gene>
    <name evidence="2" type="ORF">DDE83_002306</name>
</gene>
<dbReference type="Pfam" id="PF13450">
    <property type="entry name" value="NAD_binding_8"/>
    <property type="match status" value="1"/>
</dbReference>